<keyword evidence="2 6" id="KW-0813">Transport</keyword>
<dbReference type="CDD" id="cd06261">
    <property type="entry name" value="TM_PBP2"/>
    <property type="match status" value="1"/>
</dbReference>
<evidence type="ECO:0000256" key="2">
    <source>
        <dbReference type="ARBA" id="ARBA00022448"/>
    </source>
</evidence>
<evidence type="ECO:0000259" key="7">
    <source>
        <dbReference type="PROSITE" id="PS50928"/>
    </source>
</evidence>
<name>A0A7W3PNQ3_9MICO</name>
<keyword evidence="9" id="KW-1185">Reference proteome</keyword>
<comment type="subcellular location">
    <subcellularLocation>
        <location evidence="6">Cell membrane</location>
        <topology evidence="6">Multi-pass membrane protein</topology>
    </subcellularLocation>
    <subcellularLocation>
        <location evidence="1">Membrane</location>
        <topology evidence="1">Multi-pass membrane protein</topology>
    </subcellularLocation>
</comment>
<evidence type="ECO:0000256" key="1">
    <source>
        <dbReference type="ARBA" id="ARBA00004141"/>
    </source>
</evidence>
<accession>A0A7W3PNQ3</accession>
<evidence type="ECO:0000256" key="6">
    <source>
        <dbReference type="RuleBase" id="RU363032"/>
    </source>
</evidence>
<dbReference type="GO" id="GO:0031460">
    <property type="term" value="P:glycine betaine transport"/>
    <property type="evidence" value="ECO:0007669"/>
    <property type="project" value="TreeGrafter"/>
</dbReference>
<evidence type="ECO:0000313" key="9">
    <source>
        <dbReference type="Proteomes" id="UP000524237"/>
    </source>
</evidence>
<dbReference type="Gene3D" id="1.10.3720.10">
    <property type="entry name" value="MetI-like"/>
    <property type="match status" value="1"/>
</dbReference>
<evidence type="ECO:0000256" key="4">
    <source>
        <dbReference type="ARBA" id="ARBA00022989"/>
    </source>
</evidence>
<reference evidence="8 9" key="1">
    <citation type="submission" date="2020-07" db="EMBL/GenBank/DDBJ databases">
        <title>Sequencing the genomes of 1000 actinobacteria strains.</title>
        <authorList>
            <person name="Klenk H.-P."/>
        </authorList>
    </citation>
    <scope>NUCLEOTIDE SEQUENCE [LARGE SCALE GENOMIC DNA]</scope>
    <source>
        <strain evidence="8 9">DSM 23737</strain>
    </source>
</reference>
<dbReference type="EMBL" id="JACGWU010000001">
    <property type="protein sequence ID" value="MBA8828645.1"/>
    <property type="molecule type" value="Genomic_DNA"/>
</dbReference>
<feature type="transmembrane region" description="Helical" evidence="6">
    <location>
        <begin position="53"/>
        <end position="77"/>
    </location>
</feature>
<dbReference type="Proteomes" id="UP000524237">
    <property type="component" value="Unassembled WGS sequence"/>
</dbReference>
<feature type="transmembrane region" description="Helical" evidence="6">
    <location>
        <begin position="143"/>
        <end position="167"/>
    </location>
</feature>
<sequence length="213" mass="22911">MDWLAKNWELVINLSWVHIGLSILPVVVGLAVALPLGWVAFRYKRVGRFLVPASGLLYTIPSLPLFIALPVVLGTSILDPANLVVGLTIYAVALLVRQIVDALASVSQDVRQASVAMGYSSWQRFWRVDLPLAGPVLLSGLRVVAVSTVSLVSIGSVIGVTSLGYLFLNGFKRGIPAEVFTGVVATVIIAFLFDGALVLIGRFAMPWKRKVTS</sequence>
<dbReference type="AlphaFoldDB" id="A0A7W3PNQ3"/>
<comment type="similarity">
    <text evidence="6">Belongs to the binding-protein-dependent transport system permease family.</text>
</comment>
<keyword evidence="5 6" id="KW-0472">Membrane</keyword>
<dbReference type="GO" id="GO:0055085">
    <property type="term" value="P:transmembrane transport"/>
    <property type="evidence" value="ECO:0007669"/>
    <property type="project" value="InterPro"/>
</dbReference>
<comment type="caution">
    <text evidence="8">The sequence shown here is derived from an EMBL/GenBank/DDBJ whole genome shotgun (WGS) entry which is preliminary data.</text>
</comment>
<dbReference type="PROSITE" id="PS50928">
    <property type="entry name" value="ABC_TM1"/>
    <property type="match status" value="1"/>
</dbReference>
<dbReference type="InterPro" id="IPR035906">
    <property type="entry name" value="MetI-like_sf"/>
</dbReference>
<protein>
    <submittedName>
        <fullName evidence="8">Osmoprotectant transport system permease protein</fullName>
    </submittedName>
</protein>
<gene>
    <name evidence="8" type="ORF">FB555_000716</name>
</gene>
<evidence type="ECO:0000313" key="8">
    <source>
        <dbReference type="EMBL" id="MBA8828645.1"/>
    </source>
</evidence>
<organism evidence="8 9">
    <name type="scientific">Alpinimonas psychrophila</name>
    <dbReference type="NCBI Taxonomy" id="748908"/>
    <lineage>
        <taxon>Bacteria</taxon>
        <taxon>Bacillati</taxon>
        <taxon>Actinomycetota</taxon>
        <taxon>Actinomycetes</taxon>
        <taxon>Micrococcales</taxon>
        <taxon>Microbacteriaceae</taxon>
        <taxon>Alpinimonas</taxon>
    </lineage>
</organism>
<evidence type="ECO:0000256" key="5">
    <source>
        <dbReference type="ARBA" id="ARBA00023136"/>
    </source>
</evidence>
<dbReference type="InterPro" id="IPR051204">
    <property type="entry name" value="ABC_transp_perm/SBD"/>
</dbReference>
<dbReference type="PANTHER" id="PTHR30177">
    <property type="entry name" value="GLYCINE BETAINE/L-PROLINE TRANSPORT SYSTEM PERMEASE PROTEIN PROW"/>
    <property type="match status" value="1"/>
</dbReference>
<feature type="transmembrane region" description="Helical" evidence="6">
    <location>
        <begin position="16"/>
        <end position="41"/>
    </location>
</feature>
<proteinExistence type="inferred from homology"/>
<keyword evidence="3 6" id="KW-0812">Transmembrane</keyword>
<keyword evidence="4 6" id="KW-1133">Transmembrane helix</keyword>
<feature type="transmembrane region" description="Helical" evidence="6">
    <location>
        <begin position="83"/>
        <end position="104"/>
    </location>
</feature>
<dbReference type="PANTHER" id="PTHR30177:SF4">
    <property type="entry name" value="OSMOPROTECTANT IMPORT PERMEASE PROTEIN OSMW"/>
    <property type="match status" value="1"/>
</dbReference>
<feature type="transmembrane region" description="Helical" evidence="6">
    <location>
        <begin position="179"/>
        <end position="200"/>
    </location>
</feature>
<dbReference type="InterPro" id="IPR000515">
    <property type="entry name" value="MetI-like"/>
</dbReference>
<dbReference type="SUPFAM" id="SSF161098">
    <property type="entry name" value="MetI-like"/>
    <property type="match status" value="1"/>
</dbReference>
<feature type="domain" description="ABC transmembrane type-1" evidence="7">
    <location>
        <begin position="15"/>
        <end position="201"/>
    </location>
</feature>
<dbReference type="Pfam" id="PF00528">
    <property type="entry name" value="BPD_transp_1"/>
    <property type="match status" value="1"/>
</dbReference>
<dbReference type="RefSeq" id="WP_182484038.1">
    <property type="nucleotide sequence ID" value="NZ_JACGWU010000001.1"/>
</dbReference>
<evidence type="ECO:0000256" key="3">
    <source>
        <dbReference type="ARBA" id="ARBA00022692"/>
    </source>
</evidence>
<dbReference type="GO" id="GO:0005886">
    <property type="term" value="C:plasma membrane"/>
    <property type="evidence" value="ECO:0007669"/>
    <property type="project" value="UniProtKB-SubCell"/>
</dbReference>